<evidence type="ECO:0000313" key="2">
    <source>
        <dbReference type="Proteomes" id="UP000201946"/>
    </source>
</evidence>
<sequence length="122" mass="14054">MSREFEPAKPWIARDGMPIYPTASEFETRWDADNTFPFFEDEYGYGLFGYGHQDKAEFVAMANRYNELCGVGIDEVPYTSDDVVHCWAVVTDPRNEDDGIRFSWLGIDADTYGAWPLTRISY</sequence>
<dbReference type="RefSeq" id="YP_009225375.1">
    <property type="nucleotide sequence ID" value="NC_029093.1"/>
</dbReference>
<organism evidence="1 2">
    <name type="scientific">Mycobacterium phage Mindy</name>
    <dbReference type="NCBI Taxonomy" id="1647311"/>
    <lineage>
        <taxon>Viruses</taxon>
        <taxon>Duplodnaviria</taxon>
        <taxon>Heunggongvirae</taxon>
        <taxon>Uroviricota</taxon>
        <taxon>Caudoviricetes</taxon>
        <taxon>Kostyavirus</taxon>
        <taxon>Kostyavirus toto</taxon>
    </lineage>
</organism>
<gene>
    <name evidence="1" type="primary">88</name>
    <name evidence="1" type="ORF">SEA_MINDY_88</name>
</gene>
<dbReference type="GeneID" id="26796371"/>
<evidence type="ECO:0000313" key="1">
    <source>
        <dbReference type="EMBL" id="AKF15118.1"/>
    </source>
</evidence>
<accession>A0A0F6YQP4</accession>
<dbReference type="EMBL" id="KR080204">
    <property type="protein sequence ID" value="AKF15118.1"/>
    <property type="molecule type" value="Genomic_DNA"/>
</dbReference>
<protein>
    <submittedName>
        <fullName evidence="1">Uncharacterized protein</fullName>
    </submittedName>
</protein>
<proteinExistence type="predicted"/>
<name>A0A0F6YQP4_9CAUD</name>
<dbReference type="KEGG" id="vg:26796371"/>
<reference evidence="1 2" key="1">
    <citation type="journal article" date="2015" name="Genome Announc.">
        <title>Genome Sequence of Mycobacteriophage Mindy.</title>
        <authorList>
            <person name="Pope W.H."/>
            <person name="Bernstein N.I."/>
            <person name="Fasolas C.S."/>
            <person name="Mezghani N."/>
            <person name="Pressimone C.A."/>
            <person name="Selvakumar P."/>
            <person name="Stanton A.C."/>
            <person name="Lapin J.S."/>
            <person name="Prout A.K."/>
            <person name="Grubb S.R."/>
            <person name="Warner M.H."/>
            <person name="Bowman C.A."/>
            <person name="Russell D.A."/>
            <person name="Hatfull G.F."/>
        </authorList>
    </citation>
    <scope>NUCLEOTIDE SEQUENCE [LARGE SCALE GENOMIC DNA]</scope>
</reference>
<dbReference type="Proteomes" id="UP000201946">
    <property type="component" value="Segment"/>
</dbReference>